<evidence type="ECO:0000256" key="1">
    <source>
        <dbReference type="ARBA" id="ARBA00009463"/>
    </source>
</evidence>
<dbReference type="GO" id="GO:0070403">
    <property type="term" value="F:NAD+ binding"/>
    <property type="evidence" value="ECO:0007669"/>
    <property type="project" value="InterPro"/>
</dbReference>
<keyword evidence="3" id="KW-1133">Transmembrane helix</keyword>
<dbReference type="Gene3D" id="3.40.50.720">
    <property type="entry name" value="NAD(P)-binding Rossmann-like Domain"/>
    <property type="match status" value="1"/>
</dbReference>
<keyword evidence="3" id="KW-0472">Membrane</keyword>
<dbReference type="SUPFAM" id="SSF51735">
    <property type="entry name" value="NAD(P)-binding Rossmann-fold domains"/>
    <property type="match status" value="1"/>
</dbReference>
<dbReference type="InterPro" id="IPR036291">
    <property type="entry name" value="NAD(P)-bd_dom_sf"/>
</dbReference>
<evidence type="ECO:0000313" key="6">
    <source>
        <dbReference type="EMBL" id="KAA9008812.1"/>
    </source>
</evidence>
<keyword evidence="2" id="KW-0560">Oxidoreductase</keyword>
<keyword evidence="3" id="KW-0812">Transmembrane</keyword>
<dbReference type="PANTHER" id="PTHR48075:SF1">
    <property type="entry name" value="LAMBDA-CRYSTALLIN HOMOLOG"/>
    <property type="match status" value="1"/>
</dbReference>
<keyword evidence="7" id="KW-1185">Reference proteome</keyword>
<evidence type="ECO:0000256" key="2">
    <source>
        <dbReference type="ARBA" id="ARBA00023002"/>
    </source>
</evidence>
<dbReference type="InterPro" id="IPR006108">
    <property type="entry name" value="3HC_DH_C"/>
</dbReference>
<comment type="similarity">
    <text evidence="1">Belongs to the 3-hydroxyacyl-CoA dehydrogenase family.</text>
</comment>
<dbReference type="AlphaFoldDB" id="A0A5J5GMZ9"/>
<dbReference type="InterPro" id="IPR006180">
    <property type="entry name" value="3-OHacyl-CoA_DH_CS"/>
</dbReference>
<feature type="transmembrane region" description="Helical" evidence="3">
    <location>
        <begin position="7"/>
        <end position="30"/>
    </location>
</feature>
<dbReference type="Pfam" id="PF00725">
    <property type="entry name" value="3HCDH"/>
    <property type="match status" value="1"/>
</dbReference>
<evidence type="ECO:0000259" key="4">
    <source>
        <dbReference type="Pfam" id="PF00725"/>
    </source>
</evidence>
<reference evidence="6 7" key="1">
    <citation type="submission" date="2019-09" db="EMBL/GenBank/DDBJ databases">
        <authorList>
            <person name="Park J.-S."/>
            <person name="Choi H.-J."/>
        </authorList>
    </citation>
    <scope>NUCLEOTIDE SEQUENCE [LARGE SCALE GENOMIC DNA]</scope>
    <source>
        <strain evidence="6 7">176SS1-4</strain>
    </source>
</reference>
<dbReference type="Gene3D" id="1.10.1040.10">
    <property type="entry name" value="N-(1-d-carboxylethyl)-l-norvaline Dehydrogenase, domain 2"/>
    <property type="match status" value="1"/>
</dbReference>
<dbReference type="EMBL" id="VYQE01000002">
    <property type="protein sequence ID" value="KAA9008812.1"/>
    <property type="molecule type" value="Genomic_DNA"/>
</dbReference>
<proteinExistence type="inferred from homology"/>
<evidence type="ECO:0000313" key="7">
    <source>
        <dbReference type="Proteomes" id="UP000326554"/>
    </source>
</evidence>
<accession>A0A5J5GMZ9</accession>
<gene>
    <name evidence="6" type="ORF">F3S47_05985</name>
</gene>
<dbReference type="InterPro" id="IPR013328">
    <property type="entry name" value="6PGD_dom2"/>
</dbReference>
<comment type="caution">
    <text evidence="6">The sequence shown here is derived from an EMBL/GenBank/DDBJ whole genome shotgun (WGS) entry which is preliminary data.</text>
</comment>
<dbReference type="InterPro" id="IPR008927">
    <property type="entry name" value="6-PGluconate_DH-like_C_sf"/>
</dbReference>
<organism evidence="6 7">
    <name type="scientific">Histidinibacterium aquaticum</name>
    <dbReference type="NCBI Taxonomy" id="2613962"/>
    <lineage>
        <taxon>Bacteria</taxon>
        <taxon>Pseudomonadati</taxon>
        <taxon>Pseudomonadota</taxon>
        <taxon>Alphaproteobacteria</taxon>
        <taxon>Rhodobacterales</taxon>
        <taxon>Paracoccaceae</taxon>
        <taxon>Histidinibacterium</taxon>
    </lineage>
</organism>
<dbReference type="PANTHER" id="PTHR48075">
    <property type="entry name" value="3-HYDROXYACYL-COA DEHYDROGENASE FAMILY PROTEIN"/>
    <property type="match status" value="1"/>
</dbReference>
<evidence type="ECO:0000259" key="5">
    <source>
        <dbReference type="Pfam" id="PF02737"/>
    </source>
</evidence>
<dbReference type="GO" id="GO:0050104">
    <property type="term" value="F:L-gulonate 3-dehydrogenase activity"/>
    <property type="evidence" value="ECO:0007669"/>
    <property type="project" value="TreeGrafter"/>
</dbReference>
<dbReference type="Proteomes" id="UP000326554">
    <property type="component" value="Unassembled WGS sequence"/>
</dbReference>
<protein>
    <submittedName>
        <fullName evidence="6">3-hydroxyacyl-CoA dehydrogenase</fullName>
    </submittedName>
</protein>
<name>A0A5J5GMZ9_9RHOB</name>
<feature type="domain" description="3-hydroxyacyl-CoA dehydrogenase NAD binding" evidence="5">
    <location>
        <begin position="7"/>
        <end position="174"/>
    </location>
</feature>
<dbReference type="Pfam" id="PF02737">
    <property type="entry name" value="3HCDH_N"/>
    <property type="match status" value="1"/>
</dbReference>
<evidence type="ECO:0000256" key="3">
    <source>
        <dbReference type="SAM" id="Phobius"/>
    </source>
</evidence>
<dbReference type="GO" id="GO:0006631">
    <property type="term" value="P:fatty acid metabolic process"/>
    <property type="evidence" value="ECO:0007669"/>
    <property type="project" value="InterPro"/>
</dbReference>
<dbReference type="SUPFAM" id="SSF48179">
    <property type="entry name" value="6-phosphogluconate dehydrogenase C-terminal domain-like"/>
    <property type="match status" value="1"/>
</dbReference>
<dbReference type="InterPro" id="IPR006176">
    <property type="entry name" value="3-OHacyl-CoA_DH_NAD-bd"/>
</dbReference>
<feature type="domain" description="3-hydroxyacyl-CoA dehydrogenase C-terminal" evidence="4">
    <location>
        <begin position="183"/>
        <end position="276"/>
    </location>
</feature>
<dbReference type="PROSITE" id="PS00067">
    <property type="entry name" value="3HCDH"/>
    <property type="match status" value="1"/>
</dbReference>
<sequence length="312" mass="33418">MNEAQSVLILGAGPIGTGFAAAFLAAQFAVTICDPDEDARSAAPGLIGRHGSAMELAGLPVPRGRAEILATLPERITQPLVIEAGPERLEPKQALFRDLLTRIDEGTVIATASSAIPVSRILPEQADQSRCLVAHPANPPSLLRVLELVPAPGTKPEAIQRAEEIFRIAGYHPALLGREVPAFVFNRLQSALLREAYRLVDEGVIGVDALDGLVRDGLGPRWALSGPFETADLNTAGGIRGHAERLGPAYAAIGHDRGETNPNWSPALVDKVEAERRAILPEDDLPARRAWREEALARLLDARREILKSSGQ</sequence>
<dbReference type="RefSeq" id="WP_150444345.1">
    <property type="nucleotide sequence ID" value="NZ_VYQE01000002.1"/>
</dbReference>